<dbReference type="AlphaFoldDB" id="A0A1E1KI83"/>
<keyword evidence="3" id="KW-1185">Reference proteome</keyword>
<protein>
    <submittedName>
        <fullName evidence="2">Uncharacterized protein</fullName>
    </submittedName>
</protein>
<evidence type="ECO:0000256" key="1">
    <source>
        <dbReference type="SAM" id="MobiDB-lite"/>
    </source>
</evidence>
<name>A0A1E1KI83_9HELO</name>
<comment type="caution">
    <text evidence="2">The sequence shown here is derived from an EMBL/GenBank/DDBJ whole genome shotgun (WGS) entry which is preliminary data.</text>
</comment>
<dbReference type="Proteomes" id="UP000178129">
    <property type="component" value="Unassembled WGS sequence"/>
</dbReference>
<evidence type="ECO:0000313" key="2">
    <source>
        <dbReference type="EMBL" id="CZS97746.1"/>
    </source>
</evidence>
<dbReference type="EMBL" id="FJUW01000013">
    <property type="protein sequence ID" value="CZS97746.1"/>
    <property type="molecule type" value="Genomic_DNA"/>
</dbReference>
<gene>
    <name evidence="2" type="ORF">RCO7_00073</name>
</gene>
<sequence>MTNGYEGYRPLRVIIRALVDDIPGPLSKRVNYLAQTFSLQMLHRPFSHRTPKLHSWEQGKRIRDAMHFLTNWDSVQYGAKAWFIYDYNVVEPLTEEEVMKSVPHYVCYATREENTWVFSPRRLWLEDAKRVCSKYKWGAEMPEVETEVQSKEGEEDSESSPEPLSEQIGLPMNIVSAVAP</sequence>
<dbReference type="InParanoid" id="A0A1E1KI83"/>
<reference evidence="3" key="1">
    <citation type="submission" date="2016-03" db="EMBL/GenBank/DDBJ databases">
        <authorList>
            <person name="Ploux O."/>
        </authorList>
    </citation>
    <scope>NUCLEOTIDE SEQUENCE [LARGE SCALE GENOMIC DNA]</scope>
    <source>
        <strain evidence="3">UK7</strain>
    </source>
</reference>
<proteinExistence type="predicted"/>
<accession>A0A1E1KI83</accession>
<evidence type="ECO:0000313" key="3">
    <source>
        <dbReference type="Proteomes" id="UP000178129"/>
    </source>
</evidence>
<organism evidence="2 3">
    <name type="scientific">Rhynchosporium graminicola</name>
    <dbReference type="NCBI Taxonomy" id="2792576"/>
    <lineage>
        <taxon>Eukaryota</taxon>
        <taxon>Fungi</taxon>
        <taxon>Dikarya</taxon>
        <taxon>Ascomycota</taxon>
        <taxon>Pezizomycotina</taxon>
        <taxon>Leotiomycetes</taxon>
        <taxon>Helotiales</taxon>
        <taxon>Ploettnerulaceae</taxon>
        <taxon>Rhynchosporium</taxon>
    </lineage>
</organism>
<feature type="region of interest" description="Disordered" evidence="1">
    <location>
        <begin position="143"/>
        <end position="180"/>
    </location>
</feature>